<dbReference type="Proteomes" id="UP001149719">
    <property type="component" value="Unassembled WGS sequence"/>
</dbReference>
<dbReference type="InterPro" id="IPR003808">
    <property type="entry name" value="Fe-S_metab-assoc_dom"/>
</dbReference>
<evidence type="ECO:0000313" key="4">
    <source>
        <dbReference type="Proteomes" id="UP001149719"/>
    </source>
</evidence>
<dbReference type="EMBL" id="JAPUBN010000020">
    <property type="protein sequence ID" value="MCZ2723122.1"/>
    <property type="molecule type" value="Genomic_DNA"/>
</dbReference>
<reference evidence="3" key="1">
    <citation type="submission" date="2022-12" db="EMBL/GenBank/DDBJ databases">
        <title>Marinomonas 15G1-11 sp. nov, isolated from marine algae.</title>
        <authorList>
            <person name="Butt M."/>
            <person name="Choi D.G."/>
            <person name="Kim J.M."/>
            <person name="Lee J.K."/>
            <person name="Baek J.H."/>
            <person name="Jeon C.O."/>
        </authorList>
    </citation>
    <scope>NUCLEOTIDE SEQUENCE</scope>
    <source>
        <strain evidence="3">15G1-11</strain>
    </source>
</reference>
<proteinExistence type="inferred from homology"/>
<dbReference type="Gene3D" id="3.90.1010.10">
    <property type="match status" value="1"/>
</dbReference>
<dbReference type="Pfam" id="PF02657">
    <property type="entry name" value="SufE"/>
    <property type="match status" value="1"/>
</dbReference>
<evidence type="ECO:0000259" key="2">
    <source>
        <dbReference type="Pfam" id="PF02657"/>
    </source>
</evidence>
<dbReference type="RefSeq" id="WP_269127218.1">
    <property type="nucleotide sequence ID" value="NZ_JAPUBN010000020.1"/>
</dbReference>
<gene>
    <name evidence="3" type="ORF">O1D97_16260</name>
</gene>
<organism evidence="3 4">
    <name type="scientific">Marinomonas phaeophyticola</name>
    <dbReference type="NCBI Taxonomy" id="3004091"/>
    <lineage>
        <taxon>Bacteria</taxon>
        <taxon>Pseudomonadati</taxon>
        <taxon>Pseudomonadota</taxon>
        <taxon>Gammaproteobacteria</taxon>
        <taxon>Oceanospirillales</taxon>
        <taxon>Oceanospirillaceae</taxon>
        <taxon>Marinomonas</taxon>
    </lineage>
</organism>
<comment type="caution">
    <text evidence="3">The sequence shown here is derived from an EMBL/GenBank/DDBJ whole genome shotgun (WGS) entry which is preliminary data.</text>
</comment>
<accession>A0ABT4JYH5</accession>
<dbReference type="PANTHER" id="PTHR43597:SF5">
    <property type="entry name" value="SUFE-LIKE PROTEIN 2, CHLOROPLASTIC"/>
    <property type="match status" value="1"/>
</dbReference>
<dbReference type="SUPFAM" id="SSF82649">
    <property type="entry name" value="SufE/NifU"/>
    <property type="match status" value="1"/>
</dbReference>
<comment type="similarity">
    <text evidence="1">Belongs to the SufE family.</text>
</comment>
<sequence>MSLPTKEEIIEDLEFFDDWEDRYKYIIDLGKMLTPFDPSLRTNERLVRGCQSNVWIDFDKEGESLLFKVDSDAIIVKGLLALVMVAFDKKTPAEIVVFDIDGFFAELDLESHLSPTRGNGLKAIVAKIQVIAKNANL</sequence>
<evidence type="ECO:0000313" key="3">
    <source>
        <dbReference type="EMBL" id="MCZ2723122.1"/>
    </source>
</evidence>
<evidence type="ECO:0000256" key="1">
    <source>
        <dbReference type="ARBA" id="ARBA00010282"/>
    </source>
</evidence>
<protein>
    <submittedName>
        <fullName evidence="3">SufE family protein</fullName>
    </submittedName>
</protein>
<feature type="domain" description="Fe-S metabolism associated" evidence="2">
    <location>
        <begin position="10"/>
        <end position="129"/>
    </location>
</feature>
<dbReference type="PANTHER" id="PTHR43597">
    <property type="entry name" value="SULFUR ACCEPTOR PROTEIN CSDE"/>
    <property type="match status" value="1"/>
</dbReference>
<keyword evidence="4" id="KW-1185">Reference proteome</keyword>
<name>A0ABT4JYH5_9GAMM</name>